<evidence type="ECO:0000313" key="2">
    <source>
        <dbReference type="EMBL" id="GFY36807.1"/>
    </source>
</evidence>
<sequence length="81" mass="9209">MSGHTDLHVFSRGNVTAPTYREDMLYVYVGSYPGAIGYAFVLQNDNAKRRARIVDAYLEQNLAMISTVMEEKWLPLPKDVI</sequence>
<organism evidence="2 3">
    <name type="scientific">Trichonephila clavipes</name>
    <name type="common">Golden silk orbweaver</name>
    <name type="synonym">Nephila clavipes</name>
    <dbReference type="NCBI Taxonomy" id="2585209"/>
    <lineage>
        <taxon>Eukaryota</taxon>
        <taxon>Metazoa</taxon>
        <taxon>Ecdysozoa</taxon>
        <taxon>Arthropoda</taxon>
        <taxon>Chelicerata</taxon>
        <taxon>Arachnida</taxon>
        <taxon>Araneae</taxon>
        <taxon>Araneomorphae</taxon>
        <taxon>Entelegynae</taxon>
        <taxon>Araneoidea</taxon>
        <taxon>Nephilidae</taxon>
        <taxon>Trichonephila</taxon>
    </lineage>
</organism>
<name>A0A8X6WLR5_TRICX</name>
<protein>
    <submittedName>
        <fullName evidence="2">Uncharacterized protein</fullName>
    </submittedName>
</protein>
<accession>A0A8X6WLR5</accession>
<reference evidence="2" key="1">
    <citation type="submission" date="2020-08" db="EMBL/GenBank/DDBJ databases">
        <title>Multicomponent nature underlies the extraordinary mechanical properties of spider dragline silk.</title>
        <authorList>
            <person name="Kono N."/>
            <person name="Nakamura H."/>
            <person name="Mori M."/>
            <person name="Yoshida Y."/>
            <person name="Ohtoshi R."/>
            <person name="Malay A.D."/>
            <person name="Moran D.A.P."/>
            <person name="Tomita M."/>
            <person name="Numata K."/>
            <person name="Arakawa K."/>
        </authorList>
    </citation>
    <scope>NUCLEOTIDE SEQUENCE</scope>
</reference>
<gene>
    <name evidence="2" type="ORF">TNCV_2567691</name>
</gene>
<keyword evidence="3" id="KW-1185">Reference proteome</keyword>
<dbReference type="EMBL" id="BMAU01021438">
    <property type="protein sequence ID" value="GFY36807.1"/>
    <property type="molecule type" value="Genomic_DNA"/>
</dbReference>
<dbReference type="Proteomes" id="UP000887159">
    <property type="component" value="Unassembled WGS sequence"/>
</dbReference>
<keyword evidence="1" id="KW-1133">Transmembrane helix</keyword>
<comment type="caution">
    <text evidence="2">The sequence shown here is derived from an EMBL/GenBank/DDBJ whole genome shotgun (WGS) entry which is preliminary data.</text>
</comment>
<keyword evidence="1" id="KW-0472">Membrane</keyword>
<feature type="transmembrane region" description="Helical" evidence="1">
    <location>
        <begin position="25"/>
        <end position="42"/>
    </location>
</feature>
<proteinExistence type="predicted"/>
<evidence type="ECO:0000256" key="1">
    <source>
        <dbReference type="SAM" id="Phobius"/>
    </source>
</evidence>
<dbReference type="AlphaFoldDB" id="A0A8X6WLR5"/>
<keyword evidence="1" id="KW-0812">Transmembrane</keyword>
<evidence type="ECO:0000313" key="3">
    <source>
        <dbReference type="Proteomes" id="UP000887159"/>
    </source>
</evidence>